<name>A0A8H7S6M9_9FUNG</name>
<dbReference type="GO" id="GO:0000417">
    <property type="term" value="C:HIR complex"/>
    <property type="evidence" value="ECO:0007669"/>
    <property type="project" value="TreeGrafter"/>
</dbReference>
<feature type="compositionally biased region" description="Polar residues" evidence="4">
    <location>
        <begin position="374"/>
        <end position="386"/>
    </location>
</feature>
<evidence type="ECO:0008006" key="7">
    <source>
        <dbReference type="Google" id="ProtNLM"/>
    </source>
</evidence>
<evidence type="ECO:0000256" key="1">
    <source>
        <dbReference type="ARBA" id="ARBA00004123"/>
    </source>
</evidence>
<evidence type="ECO:0000313" key="6">
    <source>
        <dbReference type="Proteomes" id="UP000646827"/>
    </source>
</evidence>
<feature type="region of interest" description="Disordered" evidence="4">
    <location>
        <begin position="1627"/>
        <end position="1667"/>
    </location>
</feature>
<comment type="caution">
    <text evidence="5">The sequence shown here is derived from an EMBL/GenBank/DDBJ whole genome shotgun (WGS) entry which is preliminary data.</text>
</comment>
<feature type="compositionally biased region" description="Basic and acidic residues" evidence="4">
    <location>
        <begin position="1638"/>
        <end position="1647"/>
    </location>
</feature>
<comment type="subcellular location">
    <subcellularLocation>
        <location evidence="1">Nucleus</location>
    </subcellularLocation>
</comment>
<sequence length="1672" mass="193036">MTNSSLVMLRFLVYKNYAVLLKDEFDRGCSQDKDKGKEAIKYYLMALDIDESEQTLWYRVGELAYATKNNRLARLAYEHGLYVIAIREKYPDQFDEDVFNENTGSILNFWNELEQIILSGRISPIQWRCLEGLCQVLVDIGDYELCESYMALASQHYHGWPLLAKLEKKMNSSRVISDIKTIDRLRIKLSKVRWATLLKTLMEKYDELTSTDNDENPLYHDVPTINRSIHIDVTARDNICHTEDNRQINQSSNIDDDDDIMLESPQNQRQTMDITENQQEKNTERQLLADKISHFPEPTKKESADQDVQMINVDQVVKNSYLPSSAVTSDTTENAQNIQEESVSGSKIVIDLSMDDDDDDDDDEDRKRPDALNNRDNSQASSTQNTKIEDKENSSNQQYERMSLSVKRKRSTESIEENDKEDESESEDKRATLRTSKRQKEKIENEETSRRKMLNEEDQLSQSIQDVFNTLAEVSDIKRQQPWHAPIALPFDDSAMVAFWKWFDKKVEELSKRYAWDYDNTRSGNGIDMSLSASSSTPVESNNISQYPIFERSVINKQVNRPVEEATVLNLIDTLNNENLGVMDSVLQTALNMLEQDIQYDIDSNTADLFVDAINLLGCDFVEQYLFNENDSIGHSQKKTTVKLVLQITERMVDKLINMIHISLENYSSSSSTRKKSNAVKHAEKAAVQKFIGVSDAWVGILERSMLRQISGLFLSSTQFEELDNEQANTGEIMLRYWFIRGKVAQCKNEVDKAFEWYTRCEKILDQQLAKNITIDLKCRYDGILSLDTIRKKLKSLEMGKYMLSAKTKFVNKEYSAIIEELSDAVENKLQDTQNRSSELCEMLSLLAKSYTEMGEHVRAWKCHIRILYYQIYDLVLYGIYQTNDEEFAPKDTDIVFFKHLKKIDLSLQEIVNLLLEKSLAVDKETTDTLLIVLQMAVRYVYRHPDFIPIANNFTTSSAEPHEPSNVTRTSRFNSIVINSWVLTSTLIQKSIPNDNSTASIKSKHTLVDTLISLHDELGERQICGVAKGAFLKYLLKLPPQENNIKYKIGVFQCYHCLYGVAIEDDDSEEPIEEHYVQHEELTQKAAEPLFALMVDSVVQRLDRGAPLKTAKEVIDIISNIFDSLPTQDNNVRLNKRLIEVYLSQDVKITPSINSTLRDSLLSAIPIDIKRTKISPVYFQIFWLQGRMTRVQIKNRPKFNAEKNAEDLENAIELFTNHVVLNPYDMSGWAELGHCYASLADEELIWSAMNIKTHRVLIAAYQKKAYHAFCRAHYLHTSGESSEKPDQYSMFEMYMKFGNLLYSMVCPPMKAAVLETKYLRRIMTADNQLGYSSANPYDTKNVYKMALVMFNYALRFKSAEKWRCYMMIGSCYKKMGRPAKEVLQWYQRAVKKLPRKQAKSERIYEPVYKLYSALAKYLYKREIEPSDITNYLDIGTPTEDISDQQEDTSTDHYETPPSTSEGEGLVVPTSSSSKDDNSTKRDSLMERTQNDPYDILLDRLMDIRRADKQKKHHRPRYRIAWILYHVYNQPEAAKKELLELFSLRSNSKSYQLMWKTPYERPGRFFEYVHQSTLLLIELAKETNDIERLKLLKEKLHKAASTVLLYTEELTNAVDEAITKVTANSLQSLDTREKKHHHDASNTEREGDGEGDNNNTTTNNSTSLSITPDVIIL</sequence>
<dbReference type="GO" id="GO:0031491">
    <property type="term" value="F:nucleosome binding"/>
    <property type="evidence" value="ECO:0007669"/>
    <property type="project" value="TreeGrafter"/>
</dbReference>
<feature type="compositionally biased region" description="Acidic residues" evidence="4">
    <location>
        <begin position="414"/>
        <end position="426"/>
    </location>
</feature>
<accession>A0A8H7S6M9</accession>
<dbReference type="GO" id="GO:0006325">
    <property type="term" value="P:chromatin organization"/>
    <property type="evidence" value="ECO:0007669"/>
    <property type="project" value="InterPro"/>
</dbReference>
<feature type="compositionally biased region" description="Acidic residues" evidence="4">
    <location>
        <begin position="353"/>
        <end position="364"/>
    </location>
</feature>
<dbReference type="OrthoDB" id="77564at2759"/>
<evidence type="ECO:0000256" key="4">
    <source>
        <dbReference type="SAM" id="MobiDB-lite"/>
    </source>
</evidence>
<dbReference type="SUPFAM" id="SSF48452">
    <property type="entry name" value="TPR-like"/>
    <property type="match status" value="2"/>
</dbReference>
<feature type="compositionally biased region" description="Basic and acidic residues" evidence="4">
    <location>
        <begin position="1473"/>
        <end position="1488"/>
    </location>
</feature>
<comment type="similarity">
    <text evidence="2">Belongs to the HIR3 family.</text>
</comment>
<feature type="compositionally biased region" description="Polar residues" evidence="4">
    <location>
        <begin position="264"/>
        <end position="277"/>
    </location>
</feature>
<dbReference type="Gene3D" id="1.25.40.10">
    <property type="entry name" value="Tetratricopeptide repeat domain"/>
    <property type="match status" value="1"/>
</dbReference>
<feature type="compositionally biased region" description="Basic and acidic residues" evidence="4">
    <location>
        <begin position="441"/>
        <end position="455"/>
    </location>
</feature>
<evidence type="ECO:0000313" key="5">
    <source>
        <dbReference type="EMBL" id="KAG2223646.1"/>
    </source>
</evidence>
<dbReference type="EMBL" id="JAEPRB010000057">
    <property type="protein sequence ID" value="KAG2223646.1"/>
    <property type="molecule type" value="Genomic_DNA"/>
</dbReference>
<dbReference type="InterPro" id="IPR011990">
    <property type="entry name" value="TPR-like_helical_dom_sf"/>
</dbReference>
<protein>
    <recommendedName>
        <fullName evidence="7">Histone transcription regulator 3 homolog</fullName>
    </recommendedName>
</protein>
<reference evidence="5 6" key="1">
    <citation type="submission" date="2020-12" db="EMBL/GenBank/DDBJ databases">
        <title>Metabolic potential, ecology and presence of endohyphal bacteria is reflected in genomic diversity of Mucoromycotina.</title>
        <authorList>
            <person name="Muszewska A."/>
            <person name="Okrasinska A."/>
            <person name="Steczkiewicz K."/>
            <person name="Drgas O."/>
            <person name="Orlowska M."/>
            <person name="Perlinska-Lenart U."/>
            <person name="Aleksandrzak-Piekarczyk T."/>
            <person name="Szatraj K."/>
            <person name="Zielenkiewicz U."/>
            <person name="Pilsyk S."/>
            <person name="Malc E."/>
            <person name="Mieczkowski P."/>
            <person name="Kruszewska J.S."/>
            <person name="Biernat P."/>
            <person name="Pawlowska J."/>
        </authorList>
    </citation>
    <scope>NUCLEOTIDE SEQUENCE [LARGE SCALE GENOMIC DNA]</scope>
    <source>
        <strain evidence="5 6">CBS 142.35</strain>
    </source>
</reference>
<dbReference type="InterPro" id="IPR033053">
    <property type="entry name" value="Hir3/CABIN1"/>
</dbReference>
<feature type="region of interest" description="Disordered" evidence="4">
    <location>
        <begin position="326"/>
        <end position="456"/>
    </location>
</feature>
<organism evidence="5 6">
    <name type="scientific">Circinella minor</name>
    <dbReference type="NCBI Taxonomy" id="1195481"/>
    <lineage>
        <taxon>Eukaryota</taxon>
        <taxon>Fungi</taxon>
        <taxon>Fungi incertae sedis</taxon>
        <taxon>Mucoromycota</taxon>
        <taxon>Mucoromycotina</taxon>
        <taxon>Mucoromycetes</taxon>
        <taxon>Mucorales</taxon>
        <taxon>Lichtheimiaceae</taxon>
        <taxon>Circinella</taxon>
    </lineage>
</organism>
<proteinExistence type="inferred from homology"/>
<keyword evidence="3" id="KW-0539">Nucleus</keyword>
<keyword evidence="6" id="KW-1185">Reference proteome</keyword>
<feature type="region of interest" description="Disordered" evidence="4">
    <location>
        <begin position="1434"/>
        <end position="1488"/>
    </location>
</feature>
<gene>
    <name evidence="5" type="ORF">INT45_010005</name>
</gene>
<evidence type="ECO:0000256" key="3">
    <source>
        <dbReference type="ARBA" id="ARBA00023242"/>
    </source>
</evidence>
<dbReference type="Proteomes" id="UP000646827">
    <property type="component" value="Unassembled WGS sequence"/>
</dbReference>
<dbReference type="PANTHER" id="PTHR15502:SF7">
    <property type="entry name" value="CALCINEURIN-BINDING PROTEIN CABIN-1"/>
    <property type="match status" value="1"/>
</dbReference>
<feature type="compositionally biased region" description="Low complexity" evidence="4">
    <location>
        <begin position="1651"/>
        <end position="1662"/>
    </location>
</feature>
<evidence type="ECO:0000256" key="2">
    <source>
        <dbReference type="ARBA" id="ARBA00007335"/>
    </source>
</evidence>
<dbReference type="PANTHER" id="PTHR15502">
    <property type="entry name" value="CALCINEURIN-BINDING PROTEIN CABIN 1-RELATED"/>
    <property type="match status" value="1"/>
</dbReference>
<dbReference type="GO" id="GO:0005634">
    <property type="term" value="C:nucleus"/>
    <property type="evidence" value="ECO:0007669"/>
    <property type="project" value="UniProtKB-SubCell"/>
</dbReference>
<feature type="region of interest" description="Disordered" evidence="4">
    <location>
        <begin position="243"/>
        <end position="281"/>
    </location>
</feature>
<feature type="compositionally biased region" description="Polar residues" evidence="4">
    <location>
        <begin position="326"/>
        <end position="345"/>
    </location>
</feature>